<comment type="caution">
    <text evidence="1">The sequence shown here is derived from an EMBL/GenBank/DDBJ whole genome shotgun (WGS) entry which is preliminary data.</text>
</comment>
<protein>
    <submittedName>
        <fullName evidence="1">Uncharacterized protein</fullName>
    </submittedName>
</protein>
<dbReference type="EMBL" id="JADIMS010000138">
    <property type="protein sequence ID" value="MBO8450906.1"/>
    <property type="molecule type" value="Genomic_DNA"/>
</dbReference>
<name>A0A9D9EMN5_9SPIR</name>
<gene>
    <name evidence="1" type="ORF">IAA96_07355</name>
</gene>
<organism evidence="1 2">
    <name type="scientific">Candidatus Avitreponema avistercoris</name>
    <dbReference type="NCBI Taxonomy" id="2840705"/>
    <lineage>
        <taxon>Bacteria</taxon>
        <taxon>Pseudomonadati</taxon>
        <taxon>Spirochaetota</taxon>
        <taxon>Spirochaetia</taxon>
        <taxon>Spirochaetales</taxon>
        <taxon>Candidatus Avitreponema</taxon>
    </lineage>
</organism>
<dbReference type="AlphaFoldDB" id="A0A9D9EMN5"/>
<evidence type="ECO:0000313" key="1">
    <source>
        <dbReference type="EMBL" id="MBO8450906.1"/>
    </source>
</evidence>
<sequence length="150" mass="17289">MTDLTAGITSRVKGRDIYYTLTWSPLTKADKYEITLRVPAVAGVFELYRMDEEKRLNLLAVTHAWYGGLRSQLREAVDPDATNNPVKKAAVSGADLYYRYAPSDKLETLLDVVWFLHNAYFPGDVRVENSGRYDNIYLNERAPDRLYWMD</sequence>
<reference evidence="1" key="1">
    <citation type="submission" date="2020-10" db="EMBL/GenBank/DDBJ databases">
        <authorList>
            <person name="Gilroy R."/>
        </authorList>
    </citation>
    <scope>NUCLEOTIDE SEQUENCE</scope>
    <source>
        <strain evidence="1">B3-4054</strain>
    </source>
</reference>
<evidence type="ECO:0000313" key="2">
    <source>
        <dbReference type="Proteomes" id="UP000823616"/>
    </source>
</evidence>
<reference evidence="1" key="2">
    <citation type="journal article" date="2021" name="PeerJ">
        <title>Extensive microbial diversity within the chicken gut microbiome revealed by metagenomics and culture.</title>
        <authorList>
            <person name="Gilroy R."/>
            <person name="Ravi A."/>
            <person name="Getino M."/>
            <person name="Pursley I."/>
            <person name="Horton D.L."/>
            <person name="Alikhan N.F."/>
            <person name="Baker D."/>
            <person name="Gharbi K."/>
            <person name="Hall N."/>
            <person name="Watson M."/>
            <person name="Adriaenssens E.M."/>
            <person name="Foster-Nyarko E."/>
            <person name="Jarju S."/>
            <person name="Secka A."/>
            <person name="Antonio M."/>
            <person name="Oren A."/>
            <person name="Chaudhuri R.R."/>
            <person name="La Ragione R."/>
            <person name="Hildebrand F."/>
            <person name="Pallen M.J."/>
        </authorList>
    </citation>
    <scope>NUCLEOTIDE SEQUENCE</scope>
    <source>
        <strain evidence="1">B3-4054</strain>
    </source>
</reference>
<proteinExistence type="predicted"/>
<dbReference type="Proteomes" id="UP000823616">
    <property type="component" value="Unassembled WGS sequence"/>
</dbReference>
<accession>A0A9D9EMN5</accession>